<evidence type="ECO:0000256" key="4">
    <source>
        <dbReference type="ARBA" id="ARBA00022692"/>
    </source>
</evidence>
<dbReference type="GO" id="GO:0046933">
    <property type="term" value="F:proton-transporting ATP synthase activity, rotational mechanism"/>
    <property type="evidence" value="ECO:0007669"/>
    <property type="project" value="UniProtKB-UniRule"/>
</dbReference>
<proteinExistence type="inferred from homology"/>
<keyword evidence="12" id="KW-1003">Cell membrane</keyword>
<feature type="coiled-coil region" evidence="14">
    <location>
        <begin position="38"/>
        <end position="72"/>
    </location>
</feature>
<dbReference type="GO" id="GO:0005886">
    <property type="term" value="C:plasma membrane"/>
    <property type="evidence" value="ECO:0007669"/>
    <property type="project" value="UniProtKB-SubCell"/>
</dbReference>
<evidence type="ECO:0000256" key="7">
    <source>
        <dbReference type="ARBA" id="ARBA00023065"/>
    </source>
</evidence>
<gene>
    <name evidence="12" type="primary">atpF</name>
    <name evidence="15" type="ORF">J0M35_05345</name>
</gene>
<evidence type="ECO:0000256" key="1">
    <source>
        <dbReference type="ARBA" id="ARBA00005513"/>
    </source>
</evidence>
<sequence>MLEVNGTLLILVVSFLAFIYLLDKVFVSPVSRVLEVRAKKIQDDLDASKKARVEAEEILAQYQKHLAEVRDKAQATISDAVAAAQKTRSEELGKIMEQGREKLTAAKVTLQAEKQQLVDQLVDEQVKLVQTIIAKLVGVGGGNHSLDRERVKRSLEEAC</sequence>
<evidence type="ECO:0000256" key="10">
    <source>
        <dbReference type="ARBA" id="ARBA00025198"/>
    </source>
</evidence>
<dbReference type="GO" id="GO:0012505">
    <property type="term" value="C:endomembrane system"/>
    <property type="evidence" value="ECO:0007669"/>
    <property type="project" value="UniProtKB-SubCell"/>
</dbReference>
<comment type="similarity">
    <text evidence="1 12 13">Belongs to the ATPase B chain family.</text>
</comment>
<dbReference type="PANTHER" id="PTHR33445">
    <property type="entry name" value="ATP SYNTHASE SUBUNIT B', CHLOROPLASTIC"/>
    <property type="match status" value="1"/>
</dbReference>
<evidence type="ECO:0000256" key="2">
    <source>
        <dbReference type="ARBA" id="ARBA00022448"/>
    </source>
</evidence>
<evidence type="ECO:0000256" key="13">
    <source>
        <dbReference type="RuleBase" id="RU003848"/>
    </source>
</evidence>
<dbReference type="GO" id="GO:0045259">
    <property type="term" value="C:proton-transporting ATP synthase complex"/>
    <property type="evidence" value="ECO:0007669"/>
    <property type="project" value="UniProtKB-KW"/>
</dbReference>
<evidence type="ECO:0000256" key="6">
    <source>
        <dbReference type="ARBA" id="ARBA00022989"/>
    </source>
</evidence>
<dbReference type="EMBL" id="JAFLCK010000005">
    <property type="protein sequence ID" value="MBN8659765.1"/>
    <property type="molecule type" value="Genomic_DNA"/>
</dbReference>
<dbReference type="CDD" id="cd06503">
    <property type="entry name" value="ATP-synt_Fo_b"/>
    <property type="match status" value="1"/>
</dbReference>
<evidence type="ECO:0000256" key="11">
    <source>
        <dbReference type="ARBA" id="ARBA00037847"/>
    </source>
</evidence>
<comment type="subcellular location">
    <subcellularLocation>
        <location evidence="12">Cell membrane</location>
        <topology evidence="12">Single-pass membrane protein</topology>
    </subcellularLocation>
    <subcellularLocation>
        <location evidence="11">Endomembrane system</location>
        <topology evidence="11">Single-pass membrane protein</topology>
    </subcellularLocation>
</comment>
<organism evidence="15 16">
    <name type="scientific">Candidatus Obscuribacter phosphatis</name>
    <dbReference type="NCBI Taxonomy" id="1906157"/>
    <lineage>
        <taxon>Bacteria</taxon>
        <taxon>Bacillati</taxon>
        <taxon>Candidatus Melainabacteria</taxon>
        <taxon>Candidatus Obscuribacterales</taxon>
        <taxon>Candidatus Obscuribacteraceae</taxon>
        <taxon>Candidatus Obscuribacter</taxon>
    </lineage>
</organism>
<evidence type="ECO:0000313" key="15">
    <source>
        <dbReference type="EMBL" id="MBN8659765.1"/>
    </source>
</evidence>
<dbReference type="Pfam" id="PF00430">
    <property type="entry name" value="ATP-synt_B"/>
    <property type="match status" value="1"/>
</dbReference>
<keyword evidence="14" id="KW-0175">Coiled coil</keyword>
<protein>
    <recommendedName>
        <fullName evidence="12">ATP synthase subunit b</fullName>
    </recommendedName>
    <alternativeName>
        <fullName evidence="12">ATP synthase F(0) sector subunit b</fullName>
    </alternativeName>
    <alternativeName>
        <fullName evidence="12">ATPase subunit I</fullName>
    </alternativeName>
    <alternativeName>
        <fullName evidence="12">F-type ATPase subunit b</fullName>
        <shortName evidence="12">F-ATPase subunit b</shortName>
    </alternativeName>
</protein>
<comment type="function">
    <text evidence="12">Component of the F(0) channel, it forms part of the peripheral stalk, linking F(1) to F(0).</text>
</comment>
<keyword evidence="6 12" id="KW-1133">Transmembrane helix</keyword>
<keyword evidence="9 12" id="KW-0066">ATP synthesis</keyword>
<dbReference type="PANTHER" id="PTHR33445:SF2">
    <property type="entry name" value="ATP SYNTHASE SUBUNIT B', CHLOROPLASTIC"/>
    <property type="match status" value="1"/>
</dbReference>
<comment type="function">
    <text evidence="10 12">F(1)F(0) ATP synthase produces ATP from ADP in the presence of a proton or sodium gradient. F-type ATPases consist of two structural domains, F(1) containing the extramembraneous catalytic core and F(0) containing the membrane proton channel, linked together by a central stalk and a peripheral stalk. During catalysis, ATP synthesis in the catalytic domain of F(1) is coupled via a rotary mechanism of the central stalk subunits to proton translocation.</text>
</comment>
<evidence type="ECO:0000256" key="8">
    <source>
        <dbReference type="ARBA" id="ARBA00023136"/>
    </source>
</evidence>
<feature type="transmembrane region" description="Helical" evidence="12">
    <location>
        <begin position="6"/>
        <end position="22"/>
    </location>
</feature>
<dbReference type="InterPro" id="IPR050059">
    <property type="entry name" value="ATP_synthase_B_chain"/>
</dbReference>
<evidence type="ECO:0000256" key="12">
    <source>
        <dbReference type="HAMAP-Rule" id="MF_01398"/>
    </source>
</evidence>
<keyword evidence="3 12" id="KW-0138">CF(0)</keyword>
<reference evidence="15" key="1">
    <citation type="submission" date="2021-02" db="EMBL/GenBank/DDBJ databases">
        <title>Genome-Resolved Metagenomics of a Microbial Community Performing Photosynthetic Biological Nutrient Removal.</title>
        <authorList>
            <person name="Mcdaniel E.A."/>
        </authorList>
    </citation>
    <scope>NUCLEOTIDE SEQUENCE</scope>
    <source>
        <strain evidence="15">UWPOB_OBS1</strain>
    </source>
</reference>
<accession>A0A8J7TLF2</accession>
<evidence type="ECO:0000313" key="16">
    <source>
        <dbReference type="Proteomes" id="UP000664277"/>
    </source>
</evidence>
<dbReference type="Gene3D" id="6.10.250.1580">
    <property type="match status" value="1"/>
</dbReference>
<dbReference type="AlphaFoldDB" id="A0A8J7TLF2"/>
<comment type="caution">
    <text evidence="15">The sequence shown here is derived from an EMBL/GenBank/DDBJ whole genome shotgun (WGS) entry which is preliminary data.</text>
</comment>
<evidence type="ECO:0000256" key="9">
    <source>
        <dbReference type="ARBA" id="ARBA00023310"/>
    </source>
</evidence>
<keyword evidence="8 12" id="KW-0472">Membrane</keyword>
<name>A0A8J7TLF2_9BACT</name>
<dbReference type="Proteomes" id="UP000664277">
    <property type="component" value="Unassembled WGS sequence"/>
</dbReference>
<keyword evidence="4 12" id="KW-0812">Transmembrane</keyword>
<comment type="subunit">
    <text evidence="12">F-type ATPases have 2 components, F(1) - the catalytic core - and F(0) - the membrane proton channel. F(1) has five subunits: alpha(3), beta(3), gamma(1), delta(1), epsilon(1). F(0) has three main subunits: a(1), b(2) and c(10-14). The alpha and beta chains form an alternating ring which encloses part of the gamma chain. F(1) is attached to F(0) by a central stalk formed by the gamma and epsilon chains, while a peripheral stalk is formed by the delta and b chains.</text>
</comment>
<keyword evidence="7 12" id="KW-0406">Ion transport</keyword>
<evidence type="ECO:0000256" key="5">
    <source>
        <dbReference type="ARBA" id="ARBA00022781"/>
    </source>
</evidence>
<dbReference type="HAMAP" id="MF_01398">
    <property type="entry name" value="ATP_synth_b_bprime"/>
    <property type="match status" value="1"/>
</dbReference>
<dbReference type="InterPro" id="IPR002146">
    <property type="entry name" value="ATP_synth_b/b'su_bac/chlpt"/>
</dbReference>
<dbReference type="GO" id="GO:0046961">
    <property type="term" value="F:proton-transporting ATPase activity, rotational mechanism"/>
    <property type="evidence" value="ECO:0007669"/>
    <property type="project" value="TreeGrafter"/>
</dbReference>
<keyword evidence="2 12" id="KW-0813">Transport</keyword>
<keyword evidence="5 12" id="KW-0375">Hydrogen ion transport</keyword>
<evidence type="ECO:0000256" key="3">
    <source>
        <dbReference type="ARBA" id="ARBA00022547"/>
    </source>
</evidence>
<evidence type="ECO:0000256" key="14">
    <source>
        <dbReference type="SAM" id="Coils"/>
    </source>
</evidence>